<evidence type="ECO:0000256" key="2">
    <source>
        <dbReference type="ARBA" id="ARBA00008520"/>
    </source>
</evidence>
<name>A0A4R6VLY9_9PAST</name>
<evidence type="ECO:0000256" key="7">
    <source>
        <dbReference type="SAM" id="SignalP"/>
    </source>
</evidence>
<evidence type="ECO:0000256" key="1">
    <source>
        <dbReference type="ARBA" id="ARBA00004418"/>
    </source>
</evidence>
<keyword evidence="5 7" id="KW-0732">Signal</keyword>
<evidence type="ECO:0000256" key="4">
    <source>
        <dbReference type="ARBA" id="ARBA00022448"/>
    </source>
</evidence>
<dbReference type="AlphaFoldDB" id="A0A4R6VLY9"/>
<dbReference type="EMBL" id="SNYQ01000001">
    <property type="protein sequence ID" value="TDQ59860.1"/>
    <property type="molecule type" value="Genomic_DNA"/>
</dbReference>
<dbReference type="SUPFAM" id="SSF53850">
    <property type="entry name" value="Periplasmic binding protein-like II"/>
    <property type="match status" value="1"/>
</dbReference>
<sequence length="336" mass="38031">MFKIKSLVFLTALSLPFSALSAPTEINVYAEEFFSAQWGPGIEVKKMFERETPQCRLNLVPFDSRSTMLNRLRLEGKKSKADVVVGLDNHQLEAARQSGLFGANKVSLEAISLPIKWQDSTFLPYDFGQYAFIYDKTKLKNPPQSLQELIEREDLQIIYQDPRTSSIGRGLVVWVNSLYPPQQTEKIWRRLATHTLTVGKGWSETYGVFLKGEGDLVLSHSTSPLYHLLQDKNSNYAATEFSEGGVLQIELAAKIAGREEDKDNCAEAFLAFLISPQAQKEIVSKNIMLPVIAAETEPHFDALKAKQMRTKALDTLNLSGEQMKRWIEQWQRALSR</sequence>
<gene>
    <name evidence="8" type="ORF">EDC45_0522</name>
</gene>
<dbReference type="InterPro" id="IPR005967">
    <property type="entry name" value="ThiB"/>
</dbReference>
<evidence type="ECO:0000256" key="3">
    <source>
        <dbReference type="ARBA" id="ARBA00019815"/>
    </source>
</evidence>
<reference evidence="8 9" key="1">
    <citation type="submission" date="2019-03" db="EMBL/GenBank/DDBJ databases">
        <title>Genomic Encyclopedia of Type Strains, Phase IV (KMG-IV): sequencing the most valuable type-strain genomes for metagenomic binning, comparative biology and taxonomic classification.</title>
        <authorList>
            <person name="Goeker M."/>
        </authorList>
    </citation>
    <scope>NUCLEOTIDE SEQUENCE [LARGE SCALE GENOMIC DNA]</scope>
    <source>
        <strain evidence="8 9">DSM 28403</strain>
    </source>
</reference>
<proteinExistence type="inferred from homology"/>
<keyword evidence="4" id="KW-0813">Transport</keyword>
<comment type="caution">
    <text evidence="8">The sequence shown here is derived from an EMBL/GenBank/DDBJ whole genome shotgun (WGS) entry which is preliminary data.</text>
</comment>
<dbReference type="NCBIfam" id="TIGR01254">
    <property type="entry name" value="sfuA"/>
    <property type="match status" value="1"/>
</dbReference>
<comment type="subcellular location">
    <subcellularLocation>
        <location evidence="1">Periplasm</location>
    </subcellularLocation>
</comment>
<dbReference type="OrthoDB" id="8013425at2"/>
<feature type="chain" id="PRO_5020366195" description="Thiamine-binding periplasmic protein" evidence="7">
    <location>
        <begin position="22"/>
        <end position="336"/>
    </location>
</feature>
<dbReference type="Gene3D" id="3.40.190.10">
    <property type="entry name" value="Periplasmic binding protein-like II"/>
    <property type="match status" value="2"/>
</dbReference>
<dbReference type="GO" id="GO:0030288">
    <property type="term" value="C:outer membrane-bounded periplasmic space"/>
    <property type="evidence" value="ECO:0007669"/>
    <property type="project" value="InterPro"/>
</dbReference>
<dbReference type="NCBIfam" id="TIGR01276">
    <property type="entry name" value="thiB"/>
    <property type="match status" value="1"/>
</dbReference>
<dbReference type="InterPro" id="IPR005948">
    <property type="entry name" value="ThiB-like"/>
</dbReference>
<keyword evidence="9" id="KW-1185">Reference proteome</keyword>
<keyword evidence="6" id="KW-0574">Periplasm</keyword>
<dbReference type="RefSeq" id="WP_133543154.1">
    <property type="nucleotide sequence ID" value="NZ_SNYQ01000001.1"/>
</dbReference>
<dbReference type="GO" id="GO:0030975">
    <property type="term" value="F:thiamine binding"/>
    <property type="evidence" value="ECO:0007669"/>
    <property type="project" value="InterPro"/>
</dbReference>
<dbReference type="InterPro" id="IPR006059">
    <property type="entry name" value="SBP"/>
</dbReference>
<evidence type="ECO:0000256" key="6">
    <source>
        <dbReference type="ARBA" id="ARBA00022764"/>
    </source>
</evidence>
<organism evidence="8 9">
    <name type="scientific">Mesocricetibacter intestinalis</name>
    <dbReference type="NCBI Taxonomy" id="1521930"/>
    <lineage>
        <taxon>Bacteria</taxon>
        <taxon>Pseudomonadati</taxon>
        <taxon>Pseudomonadota</taxon>
        <taxon>Gammaproteobacteria</taxon>
        <taxon>Pasteurellales</taxon>
        <taxon>Pasteurellaceae</taxon>
        <taxon>Mesocricetibacter</taxon>
    </lineage>
</organism>
<evidence type="ECO:0000256" key="5">
    <source>
        <dbReference type="ARBA" id="ARBA00022729"/>
    </source>
</evidence>
<protein>
    <recommendedName>
        <fullName evidence="3">Thiamine-binding periplasmic protein</fullName>
    </recommendedName>
</protein>
<dbReference type="Proteomes" id="UP000295657">
    <property type="component" value="Unassembled WGS sequence"/>
</dbReference>
<dbReference type="PANTHER" id="PTHR30006:SF3">
    <property type="entry name" value="THIAMINE-BINDING PERIPLASMIC PROTEIN"/>
    <property type="match status" value="1"/>
</dbReference>
<accession>A0A4R6VLY9</accession>
<comment type="similarity">
    <text evidence="2">Belongs to the bacterial solute-binding protein 1 family.</text>
</comment>
<evidence type="ECO:0000313" key="9">
    <source>
        <dbReference type="Proteomes" id="UP000295657"/>
    </source>
</evidence>
<dbReference type="GO" id="GO:0030976">
    <property type="term" value="F:thiamine pyrophosphate binding"/>
    <property type="evidence" value="ECO:0007669"/>
    <property type="project" value="TreeGrafter"/>
</dbReference>
<feature type="signal peptide" evidence="7">
    <location>
        <begin position="1"/>
        <end position="21"/>
    </location>
</feature>
<dbReference type="GO" id="GO:0015888">
    <property type="term" value="P:thiamine transport"/>
    <property type="evidence" value="ECO:0007669"/>
    <property type="project" value="InterPro"/>
</dbReference>
<evidence type="ECO:0000313" key="8">
    <source>
        <dbReference type="EMBL" id="TDQ59860.1"/>
    </source>
</evidence>
<dbReference type="Pfam" id="PF13416">
    <property type="entry name" value="SBP_bac_8"/>
    <property type="match status" value="1"/>
</dbReference>
<dbReference type="PANTHER" id="PTHR30006">
    <property type="entry name" value="THIAMINE-BINDING PERIPLASMIC PROTEIN-RELATED"/>
    <property type="match status" value="1"/>
</dbReference>